<dbReference type="Proteomes" id="UP000306102">
    <property type="component" value="Unassembled WGS sequence"/>
</dbReference>
<dbReference type="GO" id="GO:0000938">
    <property type="term" value="C:GARP complex"/>
    <property type="evidence" value="ECO:0007669"/>
    <property type="project" value="TreeGrafter"/>
</dbReference>
<protein>
    <recommendedName>
        <fullName evidence="2">Vps52 C-terminal domain-containing protein</fullName>
    </recommendedName>
</protein>
<dbReference type="InterPro" id="IPR007258">
    <property type="entry name" value="Vps52"/>
</dbReference>
<dbReference type="STRING" id="542762.A0A4S4EGW4"/>
<dbReference type="GO" id="GO:0019905">
    <property type="term" value="F:syntaxin binding"/>
    <property type="evidence" value="ECO:0007669"/>
    <property type="project" value="TreeGrafter"/>
</dbReference>
<gene>
    <name evidence="3" type="ORF">TEA_018295</name>
</gene>
<dbReference type="EMBL" id="SDRB02004574">
    <property type="protein sequence ID" value="THG15709.1"/>
    <property type="molecule type" value="Genomic_DNA"/>
</dbReference>
<dbReference type="GO" id="GO:0006896">
    <property type="term" value="P:Golgi to vacuole transport"/>
    <property type="evidence" value="ECO:0007669"/>
    <property type="project" value="TreeGrafter"/>
</dbReference>
<dbReference type="AlphaFoldDB" id="A0A4S4EGW4"/>
<dbReference type="PANTHER" id="PTHR14190">
    <property type="entry name" value="SUPPRESSOR OF ACTIN MUTATIONS 2/VACUOLAR PROTEIN SORTING 52"/>
    <property type="match status" value="1"/>
</dbReference>
<dbReference type="GO" id="GO:0042147">
    <property type="term" value="P:retrograde transport, endosome to Golgi"/>
    <property type="evidence" value="ECO:0007669"/>
    <property type="project" value="TreeGrafter"/>
</dbReference>
<keyword evidence="4" id="KW-1185">Reference proteome</keyword>
<evidence type="ECO:0000256" key="1">
    <source>
        <dbReference type="SAM" id="MobiDB-lite"/>
    </source>
</evidence>
<feature type="region of interest" description="Disordered" evidence="1">
    <location>
        <begin position="278"/>
        <end position="313"/>
    </location>
</feature>
<organism evidence="3 4">
    <name type="scientific">Camellia sinensis var. sinensis</name>
    <name type="common">China tea</name>
    <dbReference type="NCBI Taxonomy" id="542762"/>
    <lineage>
        <taxon>Eukaryota</taxon>
        <taxon>Viridiplantae</taxon>
        <taxon>Streptophyta</taxon>
        <taxon>Embryophyta</taxon>
        <taxon>Tracheophyta</taxon>
        <taxon>Spermatophyta</taxon>
        <taxon>Magnoliopsida</taxon>
        <taxon>eudicotyledons</taxon>
        <taxon>Gunneridae</taxon>
        <taxon>Pentapetalae</taxon>
        <taxon>asterids</taxon>
        <taxon>Ericales</taxon>
        <taxon>Theaceae</taxon>
        <taxon>Camellia</taxon>
    </lineage>
</organism>
<evidence type="ECO:0000313" key="3">
    <source>
        <dbReference type="EMBL" id="THG15709.1"/>
    </source>
</evidence>
<evidence type="ECO:0000313" key="4">
    <source>
        <dbReference type="Proteomes" id="UP000306102"/>
    </source>
</evidence>
<feature type="domain" description="Vps52 C-terminal" evidence="2">
    <location>
        <begin position="41"/>
        <end position="136"/>
    </location>
</feature>
<dbReference type="InterPro" id="IPR048361">
    <property type="entry name" value="Vps52_C"/>
</dbReference>
<comment type="caution">
    <text evidence="3">The sequence shown here is derived from an EMBL/GenBank/DDBJ whole genome shotgun (WGS) entry which is preliminary data.</text>
</comment>
<sequence>MDSKSLIICTTKSYTSQLSHPIFNCNKASLKAMVNGLHGSQEIDEPALIPHIAEASSRKYPYEVLFRSLHKLLMDTASSEYLFCDDFFGKESIFYEIFAGPFVVIDEHFNSILPNCFDAIGLMLMIRIIHQHQVYVRGKSFEFNADIVANILGLERPLVCDYPQDRCYASIPIDFNLIASTLLGAPYNWIPGVSLSHRSLIAPYRILNLIVSHNVTLTLHFSDVSYDQGYFLYAISQNLSIDVPLLVSFNTIDDMVELNNPISKLTVNLSNAQVKGRAGQAQVEERAGQAQVERGGRGRRGQHNSAAKEAVEGRAGQAQVERCGYGRRGRHDSAVEEVVKGEHANFQTIQKQIFQMQAS</sequence>
<dbReference type="Pfam" id="PF20655">
    <property type="entry name" value="Vps52_C"/>
    <property type="match status" value="1"/>
</dbReference>
<proteinExistence type="predicted"/>
<dbReference type="GO" id="GO:0032456">
    <property type="term" value="P:endocytic recycling"/>
    <property type="evidence" value="ECO:0007669"/>
    <property type="project" value="TreeGrafter"/>
</dbReference>
<accession>A0A4S4EGW4</accession>
<dbReference type="GO" id="GO:0005829">
    <property type="term" value="C:cytosol"/>
    <property type="evidence" value="ECO:0007669"/>
    <property type="project" value="GOC"/>
</dbReference>
<name>A0A4S4EGW4_CAMSN</name>
<dbReference type="PANTHER" id="PTHR14190:SF7">
    <property type="entry name" value="VACUOLAR PROTEIN SORTING-ASSOCIATED PROTEIN 52 HOMOLOG"/>
    <property type="match status" value="1"/>
</dbReference>
<evidence type="ECO:0000259" key="2">
    <source>
        <dbReference type="Pfam" id="PF20655"/>
    </source>
</evidence>
<reference evidence="3 4" key="1">
    <citation type="journal article" date="2018" name="Proc. Natl. Acad. Sci. U.S.A.">
        <title>Draft genome sequence of Camellia sinensis var. sinensis provides insights into the evolution of the tea genome and tea quality.</title>
        <authorList>
            <person name="Wei C."/>
            <person name="Yang H."/>
            <person name="Wang S."/>
            <person name="Zhao J."/>
            <person name="Liu C."/>
            <person name="Gao L."/>
            <person name="Xia E."/>
            <person name="Lu Y."/>
            <person name="Tai Y."/>
            <person name="She G."/>
            <person name="Sun J."/>
            <person name="Cao H."/>
            <person name="Tong W."/>
            <person name="Gao Q."/>
            <person name="Li Y."/>
            <person name="Deng W."/>
            <person name="Jiang X."/>
            <person name="Wang W."/>
            <person name="Chen Q."/>
            <person name="Zhang S."/>
            <person name="Li H."/>
            <person name="Wu J."/>
            <person name="Wang P."/>
            <person name="Li P."/>
            <person name="Shi C."/>
            <person name="Zheng F."/>
            <person name="Jian J."/>
            <person name="Huang B."/>
            <person name="Shan D."/>
            <person name="Shi M."/>
            <person name="Fang C."/>
            <person name="Yue Y."/>
            <person name="Li F."/>
            <person name="Li D."/>
            <person name="Wei S."/>
            <person name="Han B."/>
            <person name="Jiang C."/>
            <person name="Yin Y."/>
            <person name="Xia T."/>
            <person name="Zhang Z."/>
            <person name="Bennetzen J.L."/>
            <person name="Zhao S."/>
            <person name="Wan X."/>
        </authorList>
    </citation>
    <scope>NUCLEOTIDE SEQUENCE [LARGE SCALE GENOMIC DNA]</scope>
    <source>
        <strain evidence="4">cv. Shuchazao</strain>
        <tissue evidence="3">Leaf</tissue>
    </source>
</reference>